<comment type="caution">
    <text evidence="1">The sequence shown here is derived from an EMBL/GenBank/DDBJ whole genome shotgun (WGS) entry which is preliminary data.</text>
</comment>
<accession>A0A917D5H8</accession>
<dbReference type="EMBL" id="BMGR01000010">
    <property type="protein sequence ID" value="GGG11412.1"/>
    <property type="molecule type" value="Genomic_DNA"/>
</dbReference>
<protein>
    <submittedName>
        <fullName evidence="1">Uncharacterized protein</fullName>
    </submittedName>
</protein>
<keyword evidence="2" id="KW-1185">Reference proteome</keyword>
<proteinExistence type="predicted"/>
<reference evidence="1" key="1">
    <citation type="journal article" date="2014" name="Int. J. Syst. Evol. Microbiol.">
        <title>Complete genome sequence of Corynebacterium casei LMG S-19264T (=DSM 44701T), isolated from a smear-ripened cheese.</title>
        <authorList>
            <consortium name="US DOE Joint Genome Institute (JGI-PGF)"/>
            <person name="Walter F."/>
            <person name="Albersmeier A."/>
            <person name="Kalinowski J."/>
            <person name="Ruckert C."/>
        </authorList>
    </citation>
    <scope>NUCLEOTIDE SEQUENCE</scope>
    <source>
        <strain evidence="1">CGMCC 1.12987</strain>
    </source>
</reference>
<evidence type="ECO:0000313" key="1">
    <source>
        <dbReference type="EMBL" id="GGG11412.1"/>
    </source>
</evidence>
<dbReference type="AlphaFoldDB" id="A0A917D5H8"/>
<evidence type="ECO:0000313" key="2">
    <source>
        <dbReference type="Proteomes" id="UP000644756"/>
    </source>
</evidence>
<gene>
    <name evidence="1" type="ORF">GCM10010916_30320</name>
</gene>
<reference evidence="1" key="2">
    <citation type="submission" date="2020-09" db="EMBL/GenBank/DDBJ databases">
        <authorList>
            <person name="Sun Q."/>
            <person name="Zhou Y."/>
        </authorList>
    </citation>
    <scope>NUCLEOTIDE SEQUENCE</scope>
    <source>
        <strain evidence="1">CGMCC 1.12987</strain>
    </source>
</reference>
<sequence length="129" mass="14931">MNRDFIQPKSLDGELKLSHKNYDYGVTVSTKELIFHKPHINYHIKFEDLISIVPFEIRGKKKFAIENRRGEITEFASTSTSANPYRLHVRSAVMHNRSGMFKLGTMQFVFPIHANLLQIIAEHSGLNQF</sequence>
<organism evidence="1 2">
    <name type="scientific">Paenibacillus abyssi</name>
    <dbReference type="NCBI Taxonomy" id="1340531"/>
    <lineage>
        <taxon>Bacteria</taxon>
        <taxon>Bacillati</taxon>
        <taxon>Bacillota</taxon>
        <taxon>Bacilli</taxon>
        <taxon>Bacillales</taxon>
        <taxon>Paenibacillaceae</taxon>
        <taxon>Paenibacillus</taxon>
    </lineage>
</organism>
<name>A0A917D5H8_9BACL</name>
<dbReference type="Proteomes" id="UP000644756">
    <property type="component" value="Unassembled WGS sequence"/>
</dbReference>
<dbReference type="RefSeq" id="WP_188531922.1">
    <property type="nucleotide sequence ID" value="NZ_BMGR01000010.1"/>
</dbReference>